<dbReference type="InterPro" id="IPR001433">
    <property type="entry name" value="OxRdtase_FAD/NAD-bd"/>
</dbReference>
<dbReference type="SUPFAM" id="SSF63380">
    <property type="entry name" value="Riboflavin synthase domain-like"/>
    <property type="match status" value="1"/>
</dbReference>
<dbReference type="Gene3D" id="2.40.30.10">
    <property type="entry name" value="Translation factors"/>
    <property type="match status" value="1"/>
</dbReference>
<dbReference type="PRINTS" id="PR00406">
    <property type="entry name" value="CYTB5RDTASE"/>
</dbReference>
<dbReference type="InterPro" id="IPR050353">
    <property type="entry name" value="PyrK_electron_transfer"/>
</dbReference>
<evidence type="ECO:0000259" key="1">
    <source>
        <dbReference type="PROSITE" id="PS51384"/>
    </source>
</evidence>
<feature type="domain" description="FAD-binding FR-type" evidence="1">
    <location>
        <begin position="10"/>
        <end position="111"/>
    </location>
</feature>
<dbReference type="PANTHER" id="PTHR43513">
    <property type="entry name" value="DIHYDROOROTATE DEHYDROGENASE B (NAD(+)), ELECTRON TRANSFER SUBUNIT"/>
    <property type="match status" value="1"/>
</dbReference>
<protein>
    <submittedName>
        <fullName evidence="2">Hydrogenase</fullName>
    </submittedName>
</protein>
<dbReference type="CDD" id="cd06221">
    <property type="entry name" value="sulfite_reductase_like"/>
    <property type="match status" value="1"/>
</dbReference>
<dbReference type="GO" id="GO:0051537">
    <property type="term" value="F:2 iron, 2 sulfur cluster binding"/>
    <property type="evidence" value="ECO:0007669"/>
    <property type="project" value="InterPro"/>
</dbReference>
<dbReference type="PIRSF" id="PIRSF006816">
    <property type="entry name" value="Cyc3_hyd_g"/>
    <property type="match status" value="1"/>
</dbReference>
<dbReference type="GO" id="GO:0006221">
    <property type="term" value="P:pyrimidine nucleotide biosynthetic process"/>
    <property type="evidence" value="ECO:0007669"/>
    <property type="project" value="InterPro"/>
</dbReference>
<name>A0A2M7T9N6_9ACTN</name>
<gene>
    <name evidence="2" type="ORF">COY37_02375</name>
</gene>
<dbReference type="SUPFAM" id="SSF52343">
    <property type="entry name" value="Ferredoxin reductase-like, C-terminal NADP-linked domain"/>
    <property type="match status" value="1"/>
</dbReference>
<accession>A0A2M7T9N6</accession>
<dbReference type="Gene3D" id="3.40.50.80">
    <property type="entry name" value="Nucleotide-binding domain of ferredoxin-NADP reductase (FNR) module"/>
    <property type="match status" value="1"/>
</dbReference>
<dbReference type="InterPro" id="IPR039261">
    <property type="entry name" value="FNR_nucleotide-bd"/>
</dbReference>
<proteinExistence type="predicted"/>
<comment type="caution">
    <text evidence="2">The sequence shown here is derived from an EMBL/GenBank/DDBJ whole genome shotgun (WGS) entry which is preliminary data.</text>
</comment>
<dbReference type="Pfam" id="PF00175">
    <property type="entry name" value="NAD_binding_1"/>
    <property type="match status" value="1"/>
</dbReference>
<dbReference type="PROSITE" id="PS51384">
    <property type="entry name" value="FAD_FR"/>
    <property type="match status" value="1"/>
</dbReference>
<dbReference type="AlphaFoldDB" id="A0A2M7T9N6"/>
<dbReference type="InterPro" id="IPR017927">
    <property type="entry name" value="FAD-bd_FR_type"/>
</dbReference>
<dbReference type="InterPro" id="IPR017938">
    <property type="entry name" value="Riboflavin_synthase-like_b-brl"/>
</dbReference>
<dbReference type="RefSeq" id="WP_286975862.1">
    <property type="nucleotide sequence ID" value="NZ_PFNG01000060.1"/>
</dbReference>
<evidence type="ECO:0000313" key="2">
    <source>
        <dbReference type="EMBL" id="PIZ41370.1"/>
    </source>
</evidence>
<feature type="non-terminal residue" evidence="2">
    <location>
        <position position="240"/>
    </location>
</feature>
<dbReference type="Proteomes" id="UP000230956">
    <property type="component" value="Unassembled WGS sequence"/>
</dbReference>
<reference evidence="3" key="1">
    <citation type="submission" date="2017-09" db="EMBL/GenBank/DDBJ databases">
        <title>Depth-based differentiation of microbial function through sediment-hosted aquifers and enrichment of novel symbionts in the deep terrestrial subsurface.</title>
        <authorList>
            <person name="Probst A.J."/>
            <person name="Ladd B."/>
            <person name="Jarett J.K."/>
            <person name="Geller-Mcgrath D.E."/>
            <person name="Sieber C.M.K."/>
            <person name="Emerson J.B."/>
            <person name="Anantharaman K."/>
            <person name="Thomas B.C."/>
            <person name="Malmstrom R."/>
            <person name="Stieglmeier M."/>
            <person name="Klingl A."/>
            <person name="Woyke T."/>
            <person name="Ryan C.M."/>
            <person name="Banfield J.F."/>
        </authorList>
    </citation>
    <scope>NUCLEOTIDE SEQUENCE [LARGE SCALE GENOMIC DNA]</scope>
</reference>
<dbReference type="GO" id="GO:0050660">
    <property type="term" value="F:flavin adenine dinucleotide binding"/>
    <property type="evidence" value="ECO:0007669"/>
    <property type="project" value="InterPro"/>
</dbReference>
<dbReference type="PANTHER" id="PTHR43513:SF1">
    <property type="entry name" value="ANAEROBIC SULFITE REDUCTASE SUBUNIT B"/>
    <property type="match status" value="1"/>
</dbReference>
<sequence length="240" mass="26714">MTSATDIKTMLPLTATILEVFDETPDIKTFRIKPDDEQEWEKFQNRKSGQVAELSVFGTGESVISITSPPTQPDYLEFTIKRTGVVTDMIHTFIAGDKIGIRGPYGNGFPVDDWKGKNLVFVAGGFALAPARSVLNYALDKRDDYGHIDLFYGARTPGDLCFKWEYDRWKNEKDMFFDVTVDCGDDAWTGKVGVVPALVKDANPSPENTIAIICGPPIMIKFTLQELNAMGFQPEQIVTT</sequence>
<organism evidence="2 3">
    <name type="scientific">Candidatus Aquicultor secundus</name>
    <dbReference type="NCBI Taxonomy" id="1973895"/>
    <lineage>
        <taxon>Bacteria</taxon>
        <taxon>Bacillati</taxon>
        <taxon>Actinomycetota</taxon>
        <taxon>Candidatus Aquicultoria</taxon>
        <taxon>Candidatus Aquicultorales</taxon>
        <taxon>Candidatus Aquicultoraceae</taxon>
        <taxon>Candidatus Aquicultor</taxon>
    </lineage>
</organism>
<dbReference type="EMBL" id="PFNG01000060">
    <property type="protein sequence ID" value="PIZ41370.1"/>
    <property type="molecule type" value="Genomic_DNA"/>
</dbReference>
<evidence type="ECO:0000313" key="3">
    <source>
        <dbReference type="Proteomes" id="UP000230956"/>
    </source>
</evidence>
<dbReference type="InterPro" id="IPR012165">
    <property type="entry name" value="Cyt_c3_hydrogenase_gsu"/>
</dbReference>
<dbReference type="GO" id="GO:0016491">
    <property type="term" value="F:oxidoreductase activity"/>
    <property type="evidence" value="ECO:0007669"/>
    <property type="project" value="InterPro"/>
</dbReference>